<reference evidence="1 2" key="1">
    <citation type="submission" date="2016-07" db="EMBL/GenBank/DDBJ databases">
        <title>Genome and transcriptome analysis of iron-reducing fermentative bacteria Anoxybacter fermentans.</title>
        <authorList>
            <person name="Zeng X."/>
            <person name="Shao Z."/>
        </authorList>
    </citation>
    <scope>NUCLEOTIDE SEQUENCE [LARGE SCALE GENOMIC DNA]</scope>
    <source>
        <strain evidence="1 2">DY22613</strain>
    </source>
</reference>
<dbReference type="Pfam" id="PF12675">
    <property type="entry name" value="DUF3795"/>
    <property type="match status" value="1"/>
</dbReference>
<evidence type="ECO:0008006" key="3">
    <source>
        <dbReference type="Google" id="ProtNLM"/>
    </source>
</evidence>
<evidence type="ECO:0000313" key="1">
    <source>
        <dbReference type="EMBL" id="AZR74847.1"/>
    </source>
</evidence>
<proteinExistence type="predicted"/>
<dbReference type="EMBL" id="CP016379">
    <property type="protein sequence ID" value="AZR74847.1"/>
    <property type="molecule type" value="Genomic_DNA"/>
</dbReference>
<dbReference type="Proteomes" id="UP000267250">
    <property type="component" value="Chromosome"/>
</dbReference>
<evidence type="ECO:0000313" key="2">
    <source>
        <dbReference type="Proteomes" id="UP000267250"/>
    </source>
</evidence>
<dbReference type="AlphaFoldDB" id="A0A3Q9HSM9"/>
<gene>
    <name evidence="1" type="ORF">BBF96_06535</name>
</gene>
<sequence length="111" mass="12666">MVGYCGLLCNECPVFIATINNDHEARVELAKKYSNEKCQFEPEDIYCVGCHEIDVENSKMCSACKIRACGVKKEVENCGWCNEYPCDLISEYVPEDSKERKRLDKIKSNLS</sequence>
<name>A0A3Q9HSM9_9FIRM</name>
<dbReference type="KEGG" id="aft:BBF96_06535"/>
<protein>
    <recommendedName>
        <fullName evidence="3">DUF3795 domain-containing protein</fullName>
    </recommendedName>
</protein>
<keyword evidence="2" id="KW-1185">Reference proteome</keyword>
<dbReference type="InterPro" id="IPR024227">
    <property type="entry name" value="DUF3795"/>
</dbReference>
<organism evidence="1 2">
    <name type="scientific">Anoxybacter fermentans</name>
    <dbReference type="NCBI Taxonomy" id="1323375"/>
    <lineage>
        <taxon>Bacteria</taxon>
        <taxon>Bacillati</taxon>
        <taxon>Bacillota</taxon>
        <taxon>Clostridia</taxon>
        <taxon>Halanaerobiales</taxon>
        <taxon>Anoxybacter</taxon>
    </lineage>
</organism>
<accession>A0A3Q9HSM9</accession>